<organism evidence="2 3">
    <name type="scientific">Papaver somniferum</name>
    <name type="common">Opium poppy</name>
    <dbReference type="NCBI Taxonomy" id="3469"/>
    <lineage>
        <taxon>Eukaryota</taxon>
        <taxon>Viridiplantae</taxon>
        <taxon>Streptophyta</taxon>
        <taxon>Embryophyta</taxon>
        <taxon>Tracheophyta</taxon>
        <taxon>Spermatophyta</taxon>
        <taxon>Magnoliopsida</taxon>
        <taxon>Ranunculales</taxon>
        <taxon>Papaveraceae</taxon>
        <taxon>Papaveroideae</taxon>
        <taxon>Papaver</taxon>
    </lineage>
</organism>
<accession>A0A4Y7IM62</accession>
<protein>
    <submittedName>
        <fullName evidence="2">Uncharacterized protein</fullName>
    </submittedName>
</protein>
<reference evidence="2 3" key="1">
    <citation type="journal article" date="2018" name="Science">
        <title>The opium poppy genome and morphinan production.</title>
        <authorList>
            <person name="Guo L."/>
            <person name="Winzer T."/>
            <person name="Yang X."/>
            <person name="Li Y."/>
            <person name="Ning Z."/>
            <person name="He Z."/>
            <person name="Teodor R."/>
            <person name="Lu Y."/>
            <person name="Bowser T.A."/>
            <person name="Graham I.A."/>
            <person name="Ye K."/>
        </authorList>
    </citation>
    <scope>NUCLEOTIDE SEQUENCE [LARGE SCALE GENOMIC DNA]</scope>
    <source>
        <strain evidence="3">cv. HN1</strain>
        <tissue evidence="2">Leaves</tissue>
    </source>
</reference>
<sequence>MLRIAFIIVIGHIAFVAGLELSSGCFCYHRRTFTSSSSSDLSFSPSSSLNLRSSLSGSNLIAASFQQCLHSYNRVGFATAMATQVRLQQHKWTFIHHMYKALGDHHHWTLDSHGKTSDIVFGSLRSRNLDQLRKARQDRHRTVSSSSSQDFESSYGLTSLSLGFCIIVPRIFIVAVLQPWIGRLVEPQPLTATSLSSAIRLAWKLRHWSLNCMYTTSLLISIGRSSGIELSSLHGAASSELKFKSIGVACGVNFDESCFGGSWEHCQFS</sequence>
<dbReference type="Gramene" id="RZC49206">
    <property type="protein sequence ID" value="RZC49206"/>
    <property type="gene ID" value="C5167_017626"/>
</dbReference>
<gene>
    <name evidence="2" type="ORF">C5167_017626</name>
</gene>
<dbReference type="AlphaFoldDB" id="A0A4Y7IM62"/>
<evidence type="ECO:0000313" key="3">
    <source>
        <dbReference type="Proteomes" id="UP000316621"/>
    </source>
</evidence>
<evidence type="ECO:0000313" key="2">
    <source>
        <dbReference type="EMBL" id="RZC49206.1"/>
    </source>
</evidence>
<feature type="chain" id="PRO_5021476535" evidence="1">
    <location>
        <begin position="19"/>
        <end position="269"/>
    </location>
</feature>
<feature type="signal peptide" evidence="1">
    <location>
        <begin position="1"/>
        <end position="18"/>
    </location>
</feature>
<dbReference type="Proteomes" id="UP000316621">
    <property type="component" value="Chromosome 2"/>
</dbReference>
<proteinExistence type="predicted"/>
<name>A0A4Y7IM62_PAPSO</name>
<evidence type="ECO:0000256" key="1">
    <source>
        <dbReference type="SAM" id="SignalP"/>
    </source>
</evidence>
<keyword evidence="1" id="KW-0732">Signal</keyword>
<dbReference type="EMBL" id="CM010716">
    <property type="protein sequence ID" value="RZC49206.1"/>
    <property type="molecule type" value="Genomic_DNA"/>
</dbReference>
<keyword evidence="3" id="KW-1185">Reference proteome</keyword>